<evidence type="ECO:0000313" key="2">
    <source>
        <dbReference type="WBParaSite" id="JU765_v2.g5552.t1"/>
    </source>
</evidence>
<dbReference type="WBParaSite" id="JU765_v2.g5552.t1">
    <property type="protein sequence ID" value="JU765_v2.g5552.t1"/>
    <property type="gene ID" value="JU765_v2.g5552"/>
</dbReference>
<protein>
    <submittedName>
        <fullName evidence="2">Protein kinase domain-containing protein</fullName>
    </submittedName>
</protein>
<proteinExistence type="predicted"/>
<sequence length="767" mass="87361">MSKAVTIVQIANALPNDEARLDYLLSYLKFIEGNVKEPDCGRLCKSLSGEIVQSFNNSALFRTDIRAFEIWKYFAKYSHNLGYGKVMENIYSLGLFMDLVEYYECWAEYEMKRGDMAKVAKIEQYAMENCSDKNRVAEIFKNWTTPDETENILMNIRGVEKPEPVVPSLKKPLSVVNEDSNKIEGDDIDGTFIVERNEVPPASYSFTTHLIKNEVDLYGQTLPLSQEPQHFPTIPVLKESPKAPEVEKDFSIFRDIEDSDIRGVVRPFIKENVVSESPMAKRLKPRKNLDDSVDFDKVFGTMALDNKLASPELNKMTIPIIADENTVAGYGKYGSTMISTPIKDNGSRPTFEVSPTQTFAFAQKKQNDPVVSDVKPFVFSMVPDVEKPNTTRNLVSETLKQNDLAVVDDDFETTRDYSICGEAKVTSDVNPWGKAERSRILSRAPPMVEQHDFLTTKSPSFKLSSEITMGGESFKIIKLIGRGGFAKVFQASKEDGSKVAIKFEVPACPWEVYMCKIAVQRLSEVMQPFVMNIQDAYIFSNASAIVYDYHPRGTLLDLVNAYRKDNILMNGQVVSFIGAQIASVIGYLHRAQIIHTDIKPDNFVTMDYLKLDEPKRMHERPFIKLIDWGRGIDMSFFNKQSFIGRAGTDGFDCTEMVEGRPWNYHPDYFGFVGTMHVLIFGKYMKTSFNNVKKSYVISEIIKTRYPLSDIWKRVFNAFLNIPDCENLPDWFAVVKDVREALEEYVDDDPRSWQASLNQCNEMLRSLN</sequence>
<evidence type="ECO:0000313" key="1">
    <source>
        <dbReference type="Proteomes" id="UP000887576"/>
    </source>
</evidence>
<reference evidence="2" key="1">
    <citation type="submission" date="2022-11" db="UniProtKB">
        <authorList>
            <consortium name="WormBaseParasite"/>
        </authorList>
    </citation>
    <scope>IDENTIFICATION</scope>
</reference>
<dbReference type="Proteomes" id="UP000887576">
    <property type="component" value="Unplaced"/>
</dbReference>
<name>A0AC34RD56_9BILA</name>
<organism evidence="1 2">
    <name type="scientific">Panagrolaimus sp. JU765</name>
    <dbReference type="NCBI Taxonomy" id="591449"/>
    <lineage>
        <taxon>Eukaryota</taxon>
        <taxon>Metazoa</taxon>
        <taxon>Ecdysozoa</taxon>
        <taxon>Nematoda</taxon>
        <taxon>Chromadorea</taxon>
        <taxon>Rhabditida</taxon>
        <taxon>Tylenchina</taxon>
        <taxon>Panagrolaimomorpha</taxon>
        <taxon>Panagrolaimoidea</taxon>
        <taxon>Panagrolaimidae</taxon>
        <taxon>Panagrolaimus</taxon>
    </lineage>
</organism>
<accession>A0AC34RD56</accession>